<keyword evidence="3" id="KW-1185">Reference proteome</keyword>
<protein>
    <submittedName>
        <fullName evidence="2">Uncharacterized protein</fullName>
    </submittedName>
</protein>
<reference evidence="3" key="1">
    <citation type="journal article" date="2014" name="Proc. Natl. Acad. Sci. U.S.A.">
        <title>Extensive sampling of basidiomycete genomes demonstrates inadequacy of the white-rot/brown-rot paradigm for wood decay fungi.</title>
        <authorList>
            <person name="Riley R."/>
            <person name="Salamov A.A."/>
            <person name="Brown D.W."/>
            <person name="Nagy L.G."/>
            <person name="Floudas D."/>
            <person name="Held B.W."/>
            <person name="Levasseur A."/>
            <person name="Lombard V."/>
            <person name="Morin E."/>
            <person name="Otillar R."/>
            <person name="Lindquist E.A."/>
            <person name="Sun H."/>
            <person name="LaButti K.M."/>
            <person name="Schmutz J."/>
            <person name="Jabbour D."/>
            <person name="Luo H."/>
            <person name="Baker S.E."/>
            <person name="Pisabarro A.G."/>
            <person name="Walton J.D."/>
            <person name="Blanchette R.A."/>
            <person name="Henrissat B."/>
            <person name="Martin F."/>
            <person name="Cullen D."/>
            <person name="Hibbett D.S."/>
            <person name="Grigoriev I.V."/>
        </authorList>
    </citation>
    <scope>NUCLEOTIDE SEQUENCE [LARGE SCALE GENOMIC DNA]</scope>
    <source>
        <strain evidence="3">CBS 339.88</strain>
    </source>
</reference>
<keyword evidence="1" id="KW-0175">Coiled coil</keyword>
<dbReference type="Proteomes" id="UP000027222">
    <property type="component" value="Unassembled WGS sequence"/>
</dbReference>
<dbReference type="OrthoDB" id="419631at2759"/>
<feature type="coiled-coil region" evidence="1">
    <location>
        <begin position="92"/>
        <end position="193"/>
    </location>
</feature>
<name>A0A067SX33_GALM3</name>
<evidence type="ECO:0000256" key="1">
    <source>
        <dbReference type="SAM" id="Coils"/>
    </source>
</evidence>
<dbReference type="HOGENOM" id="CLU_733966_0_0_1"/>
<dbReference type="AlphaFoldDB" id="A0A067SX33"/>
<organism evidence="2 3">
    <name type="scientific">Galerina marginata (strain CBS 339.88)</name>
    <dbReference type="NCBI Taxonomy" id="685588"/>
    <lineage>
        <taxon>Eukaryota</taxon>
        <taxon>Fungi</taxon>
        <taxon>Dikarya</taxon>
        <taxon>Basidiomycota</taxon>
        <taxon>Agaricomycotina</taxon>
        <taxon>Agaricomycetes</taxon>
        <taxon>Agaricomycetidae</taxon>
        <taxon>Agaricales</taxon>
        <taxon>Agaricineae</taxon>
        <taxon>Strophariaceae</taxon>
        <taxon>Galerina</taxon>
    </lineage>
</organism>
<accession>A0A067SX33</accession>
<sequence length="347" mass="38938">ALQLRQLRLERKLANSEGQVVELTHLIRQIKTENVHLDQLLSRALEDISFFSTLDSPQADTGDWSSLDDEYTDAQTLAEQRASDLSSALASHEAIATRLESIQKEKMEYEDKLKSLTTTSDDLGATVALLETELAAAQTEVHKASSQHAFALKKEKDAVTRLTSTVQKNRVAEDALRAEIEQLTAELTNAERFQEAYYSLSDEVGALITRNQIAEEEADRISKFNAEILGHNNPAQRIMYVDRIRRELAEAKHKIALLAREQENVVAQNDDLQHELDMYKSVRVPLDSKPRTNITRIGRPPLVNLGNSLNSSVQTTHAQFAFGKSAFRVQEPLLEVTDGDMTIDELM</sequence>
<dbReference type="EMBL" id="KL142381">
    <property type="protein sequence ID" value="KDR75431.1"/>
    <property type="molecule type" value="Genomic_DNA"/>
</dbReference>
<evidence type="ECO:0000313" key="3">
    <source>
        <dbReference type="Proteomes" id="UP000027222"/>
    </source>
</evidence>
<proteinExistence type="predicted"/>
<dbReference type="STRING" id="685588.A0A067SX33"/>
<feature type="coiled-coil region" evidence="1">
    <location>
        <begin position="241"/>
        <end position="275"/>
    </location>
</feature>
<gene>
    <name evidence="2" type="ORF">GALMADRAFT_69338</name>
</gene>
<evidence type="ECO:0000313" key="2">
    <source>
        <dbReference type="EMBL" id="KDR75431.1"/>
    </source>
</evidence>
<feature type="non-terminal residue" evidence="2">
    <location>
        <position position="1"/>
    </location>
</feature>